<proteinExistence type="predicted"/>
<keyword evidence="1" id="KW-0812">Transmembrane</keyword>
<gene>
    <name evidence="2" type="ORF">AKG39_12490</name>
</gene>
<sequence>MDKTNENNLKGNIEKGLILGALLVIISVLFLFPEYQTYRDNGEILKELNNTKMGYPEEMSLETYRTEIQMIRDNLEASKKNIPDTIDSAALYASIILMVGEAQIDLVSVAFKPITISMDESVGIALKTDYDGSKAKSIIGPDQRTLAKCAMVVVLQGDEKSCIHFIQAIKNHQPVLKVNEMGIKEEKPGIKTMTLNLESYGTLDQATVEGLNQP</sequence>
<dbReference type="STRING" id="52689.AKG39_12490"/>
<keyword evidence="1" id="KW-1133">Transmembrane helix</keyword>
<feature type="transmembrane region" description="Helical" evidence="1">
    <location>
        <begin position="12"/>
        <end position="32"/>
    </location>
</feature>
<protein>
    <submittedName>
        <fullName evidence="2">Uncharacterized protein</fullName>
    </submittedName>
</protein>
<comment type="caution">
    <text evidence="2">The sequence shown here is derived from an EMBL/GenBank/DDBJ whole genome shotgun (WGS) entry which is preliminary data.</text>
</comment>
<evidence type="ECO:0000313" key="2">
    <source>
        <dbReference type="EMBL" id="KNZ41426.1"/>
    </source>
</evidence>
<keyword evidence="1" id="KW-0472">Membrane</keyword>
<dbReference type="AlphaFoldDB" id="A0A0L6TYT9"/>
<accession>A0A0L6TYT9</accession>
<keyword evidence="3" id="KW-1185">Reference proteome</keyword>
<dbReference type="Proteomes" id="UP000036873">
    <property type="component" value="Unassembled WGS sequence"/>
</dbReference>
<reference evidence="3" key="1">
    <citation type="submission" date="2015-07" db="EMBL/GenBank/DDBJ databases">
        <title>Draft genome sequence of Acetobacterium bakii DSM 8293, a potential psychrophilic chemical producer through syngas fermentation.</title>
        <authorList>
            <person name="Song Y."/>
            <person name="Hwang S."/>
            <person name="Cho B.-K."/>
        </authorList>
    </citation>
    <scope>NUCLEOTIDE SEQUENCE [LARGE SCALE GENOMIC DNA]</scope>
    <source>
        <strain evidence="3">DSM 8239</strain>
    </source>
</reference>
<organism evidence="2 3">
    <name type="scientific">Acetobacterium bakii</name>
    <dbReference type="NCBI Taxonomy" id="52689"/>
    <lineage>
        <taxon>Bacteria</taxon>
        <taxon>Bacillati</taxon>
        <taxon>Bacillota</taxon>
        <taxon>Clostridia</taxon>
        <taxon>Eubacteriales</taxon>
        <taxon>Eubacteriaceae</taxon>
        <taxon>Acetobacterium</taxon>
    </lineage>
</organism>
<evidence type="ECO:0000256" key="1">
    <source>
        <dbReference type="SAM" id="Phobius"/>
    </source>
</evidence>
<name>A0A0L6TYT9_9FIRM</name>
<dbReference type="EMBL" id="LGYO01000031">
    <property type="protein sequence ID" value="KNZ41426.1"/>
    <property type="molecule type" value="Genomic_DNA"/>
</dbReference>
<evidence type="ECO:0000313" key="3">
    <source>
        <dbReference type="Proteomes" id="UP000036873"/>
    </source>
</evidence>